<dbReference type="Pfam" id="PF00654">
    <property type="entry name" value="Voltage_CLC"/>
    <property type="match status" value="1"/>
</dbReference>
<keyword evidence="9" id="KW-0407">Ion channel</keyword>
<evidence type="ECO:0000256" key="2">
    <source>
        <dbReference type="ARBA" id="ARBA00022448"/>
    </source>
</evidence>
<feature type="transmembrane region" description="Helical" evidence="10">
    <location>
        <begin position="390"/>
        <end position="412"/>
    </location>
</feature>
<feature type="transmembrane region" description="Helical" evidence="10">
    <location>
        <begin position="267"/>
        <end position="289"/>
    </location>
</feature>
<dbReference type="Proteomes" id="UP000247792">
    <property type="component" value="Unassembled WGS sequence"/>
</dbReference>
<gene>
    <name evidence="11" type="ORF">DFR42_101517</name>
</gene>
<keyword evidence="5" id="KW-0406">Ion transport</keyword>
<evidence type="ECO:0000256" key="7">
    <source>
        <dbReference type="ARBA" id="ARBA00023173"/>
    </source>
</evidence>
<protein>
    <submittedName>
        <fullName evidence="11">H+/Cl-antiporter ClcA</fullName>
    </submittedName>
</protein>
<evidence type="ECO:0000256" key="4">
    <source>
        <dbReference type="ARBA" id="ARBA00022989"/>
    </source>
</evidence>
<feature type="transmembrane region" description="Helical" evidence="10">
    <location>
        <begin position="309"/>
        <end position="330"/>
    </location>
</feature>
<comment type="subcellular location">
    <subcellularLocation>
        <location evidence="1">Membrane</location>
        <topology evidence="1">Multi-pass membrane protein</topology>
    </subcellularLocation>
</comment>
<evidence type="ECO:0000256" key="8">
    <source>
        <dbReference type="ARBA" id="ARBA00023214"/>
    </source>
</evidence>
<dbReference type="PANTHER" id="PTHR43427">
    <property type="entry name" value="CHLORIDE CHANNEL PROTEIN CLC-E"/>
    <property type="match status" value="1"/>
</dbReference>
<feature type="transmembrane region" description="Helical" evidence="10">
    <location>
        <begin position="90"/>
        <end position="110"/>
    </location>
</feature>
<dbReference type="PANTHER" id="PTHR43427:SF6">
    <property type="entry name" value="CHLORIDE CHANNEL PROTEIN CLC-E"/>
    <property type="match status" value="1"/>
</dbReference>
<dbReference type="GO" id="GO:0005254">
    <property type="term" value="F:chloride channel activity"/>
    <property type="evidence" value="ECO:0007669"/>
    <property type="project" value="UniProtKB-KW"/>
</dbReference>
<evidence type="ECO:0000313" key="11">
    <source>
        <dbReference type="EMBL" id="PXX46941.1"/>
    </source>
</evidence>
<keyword evidence="12" id="KW-1185">Reference proteome</keyword>
<dbReference type="GO" id="GO:0034707">
    <property type="term" value="C:chloride channel complex"/>
    <property type="evidence" value="ECO:0007669"/>
    <property type="project" value="UniProtKB-KW"/>
</dbReference>
<evidence type="ECO:0000256" key="3">
    <source>
        <dbReference type="ARBA" id="ARBA00022692"/>
    </source>
</evidence>
<dbReference type="InterPro" id="IPR001807">
    <property type="entry name" value="ClC"/>
</dbReference>
<keyword evidence="4 10" id="KW-1133">Transmembrane helix</keyword>
<feature type="transmembrane region" description="Helical" evidence="10">
    <location>
        <begin position="231"/>
        <end position="255"/>
    </location>
</feature>
<feature type="transmembrane region" description="Helical" evidence="10">
    <location>
        <begin position="194"/>
        <end position="219"/>
    </location>
</feature>
<evidence type="ECO:0000313" key="12">
    <source>
        <dbReference type="Proteomes" id="UP000247792"/>
    </source>
</evidence>
<dbReference type="CDD" id="cd01034">
    <property type="entry name" value="EriC_like"/>
    <property type="match status" value="1"/>
</dbReference>
<evidence type="ECO:0000256" key="5">
    <source>
        <dbReference type="ARBA" id="ARBA00023065"/>
    </source>
</evidence>
<evidence type="ECO:0000256" key="9">
    <source>
        <dbReference type="ARBA" id="ARBA00023303"/>
    </source>
</evidence>
<evidence type="ECO:0000256" key="10">
    <source>
        <dbReference type="SAM" id="Phobius"/>
    </source>
</evidence>
<keyword evidence="2" id="KW-0813">Transport</keyword>
<dbReference type="SUPFAM" id="SSF81340">
    <property type="entry name" value="Clc chloride channel"/>
    <property type="match status" value="1"/>
</dbReference>
<keyword evidence="8" id="KW-0868">Chloride</keyword>
<evidence type="ECO:0000256" key="6">
    <source>
        <dbReference type="ARBA" id="ARBA00023136"/>
    </source>
</evidence>
<keyword evidence="3 10" id="KW-0812">Transmembrane</keyword>
<feature type="transmembrane region" description="Helical" evidence="10">
    <location>
        <begin position="350"/>
        <end position="378"/>
    </location>
</feature>
<dbReference type="AlphaFoldDB" id="A0A318JDD2"/>
<dbReference type="InterPro" id="IPR014743">
    <property type="entry name" value="Cl-channel_core"/>
</dbReference>
<evidence type="ECO:0000256" key="1">
    <source>
        <dbReference type="ARBA" id="ARBA00004141"/>
    </source>
</evidence>
<dbReference type="InterPro" id="IPR050368">
    <property type="entry name" value="ClC-type_chloride_channel"/>
</dbReference>
<dbReference type="EMBL" id="QJKB01000001">
    <property type="protein sequence ID" value="PXX46941.1"/>
    <property type="molecule type" value="Genomic_DNA"/>
</dbReference>
<keyword evidence="7" id="KW-0869">Chloride channel</keyword>
<comment type="caution">
    <text evidence="11">The sequence shown here is derived from an EMBL/GenBank/DDBJ whole genome shotgun (WGS) entry which is preliminary data.</text>
</comment>
<feature type="transmembrane region" description="Helical" evidence="10">
    <location>
        <begin position="57"/>
        <end position="78"/>
    </location>
</feature>
<sequence length="475" mass="49954">MFCLNICKKAINLSGKYLAYAEGIAHFIMHLPPRRKPYSLRTGLIISRVSDIWHRGAAWIIGPLLVGLLAVGLAFGGEQAAKLHAQMLKISPYSPLVVMPLGFALLFYLGRRFFPGTQGSGIPQTIAAIDSTGTEKENALLSPRIAVGKILMTLGGLSVGASIGREGPTVQIGASVMHMFYGHGPFQNPETRRILIMAGGAAGIAAAFNTPLAGIMFAIEELSKKHVFNANSSTLVTVILSGLISLAALGNYTYFGSTGAYLDWSSGIWAILLCGVIGGASGGCFSQLLIASSSKLPARVTSFMQNRGVLFAALCGLLIAILGVCTDGLPFGTGYATTRLTLEDSGVLPWYFGISKMLATILSSMSGITGGIFAPSLAVGAGIGDNVADLFPNMATHSATVLLVMAAYLSGVTRAPVTSFIIMMEMTDSHQMLIPLMTVSVIASAVSKMICPTPLYHKLAERFSVPATANLQPSR</sequence>
<proteinExistence type="predicted"/>
<keyword evidence="6 10" id="KW-0472">Membrane</keyword>
<dbReference type="Gene3D" id="1.10.3080.10">
    <property type="entry name" value="Clc chloride channel"/>
    <property type="match status" value="1"/>
</dbReference>
<dbReference type="PRINTS" id="PR00762">
    <property type="entry name" value="CLCHANNEL"/>
</dbReference>
<accession>A0A318JDD2</accession>
<name>A0A318JDD2_9BURK</name>
<reference evidence="11 12" key="1">
    <citation type="submission" date="2018-05" db="EMBL/GenBank/DDBJ databases">
        <title>Genomic Encyclopedia of Type Strains, Phase IV (KMG-IV): sequencing the most valuable type-strain genomes for metagenomic binning, comparative biology and taxonomic classification.</title>
        <authorList>
            <person name="Goeker M."/>
        </authorList>
    </citation>
    <scope>NUCLEOTIDE SEQUENCE [LARGE SCALE GENOMIC DNA]</scope>
    <source>
        <strain evidence="11 12">DSM 19792</strain>
    </source>
</reference>
<organism evidence="11 12">
    <name type="scientific">Undibacterium pigrum</name>
    <dbReference type="NCBI Taxonomy" id="401470"/>
    <lineage>
        <taxon>Bacteria</taxon>
        <taxon>Pseudomonadati</taxon>
        <taxon>Pseudomonadota</taxon>
        <taxon>Betaproteobacteria</taxon>
        <taxon>Burkholderiales</taxon>
        <taxon>Oxalobacteraceae</taxon>
        <taxon>Undibacterium</taxon>
    </lineage>
</organism>